<evidence type="ECO:0000313" key="3">
    <source>
        <dbReference type="Proteomes" id="UP000031740"/>
    </source>
</evidence>
<comment type="caution">
    <text evidence="2">The sequence shown here is derived from an EMBL/GenBank/DDBJ whole genome shotgun (WGS) entry which is preliminary data.</text>
</comment>
<protein>
    <recommendedName>
        <fullName evidence="4">Ricin B lectin domain-containing protein</fullName>
    </recommendedName>
</protein>
<dbReference type="InterPro" id="IPR011455">
    <property type="entry name" value="DUF1561"/>
</dbReference>
<reference evidence="2 3" key="1">
    <citation type="submission" date="2013-04" db="EMBL/GenBank/DDBJ databases">
        <title>The Genome Sequence of Bartonella bacilliformis Ver097.</title>
        <authorList>
            <consortium name="The Broad Institute Genomics Platform"/>
            <consortium name="The Broad Institute Genome Sequencing Center for Infectious Disease"/>
            <person name="Feldgarden M."/>
            <person name="Kirby J."/>
            <person name="Birtles R."/>
            <person name="Dasch G."/>
            <person name="Hendrix L."/>
            <person name="Koehler J."/>
            <person name="Walker B."/>
            <person name="Young S.K."/>
            <person name="Zeng Q."/>
            <person name="Gargeya S."/>
            <person name="Fitzgerald M."/>
            <person name="Haas B."/>
            <person name="Abouelleil A."/>
            <person name="Allen A.W."/>
            <person name="Alvarado L."/>
            <person name="Arachchi H.M."/>
            <person name="Berlin A.M."/>
            <person name="Chapman S.B."/>
            <person name="Gainer-Dewar J."/>
            <person name="Goldberg J."/>
            <person name="Griggs A."/>
            <person name="Gujja S."/>
            <person name="Hansen M."/>
            <person name="Howarth C."/>
            <person name="Imamovic A."/>
            <person name="Ireland A."/>
            <person name="Larimer J."/>
            <person name="McCowan C."/>
            <person name="Murphy C."/>
            <person name="Pearson M."/>
            <person name="Poon T.W."/>
            <person name="Priest M."/>
            <person name="Roberts A."/>
            <person name="Saif S."/>
            <person name="Shea T."/>
            <person name="Sisk P."/>
            <person name="Sykes S."/>
            <person name="Wortman J."/>
            <person name="Nusbaum C."/>
            <person name="Birren B."/>
        </authorList>
    </citation>
    <scope>NUCLEOTIDE SEQUENCE [LARGE SCALE GENOMIC DNA]</scope>
    <source>
        <strain evidence="2 3">Ver097</strain>
    </source>
</reference>
<feature type="chain" id="PRO_5001681981" description="Ricin B lectin domain-containing protein" evidence="1">
    <location>
        <begin position="22"/>
        <end position="647"/>
    </location>
</feature>
<feature type="signal peptide" evidence="1">
    <location>
        <begin position="1"/>
        <end position="21"/>
    </location>
</feature>
<evidence type="ECO:0000256" key="1">
    <source>
        <dbReference type="SAM" id="SignalP"/>
    </source>
</evidence>
<dbReference type="HOGENOM" id="CLU_036280_0_0_5"/>
<evidence type="ECO:0008006" key="4">
    <source>
        <dbReference type="Google" id="ProtNLM"/>
    </source>
</evidence>
<proteinExistence type="predicted"/>
<dbReference type="EMBL" id="ASIV01000004">
    <property type="protein sequence ID" value="KEG19965.1"/>
    <property type="molecule type" value="Genomic_DNA"/>
</dbReference>
<organism evidence="2 3">
    <name type="scientific">Bartonella bacilliformis Ver097</name>
    <dbReference type="NCBI Taxonomy" id="1293911"/>
    <lineage>
        <taxon>Bacteria</taxon>
        <taxon>Pseudomonadati</taxon>
        <taxon>Pseudomonadota</taxon>
        <taxon>Alphaproteobacteria</taxon>
        <taxon>Hyphomicrobiales</taxon>
        <taxon>Bartonellaceae</taxon>
        <taxon>Bartonella</taxon>
    </lineage>
</organism>
<dbReference type="AlphaFoldDB" id="A0A072R2G3"/>
<dbReference type="RefSeq" id="WP_041849330.1">
    <property type="nucleotide sequence ID" value="NZ_KL503803.1"/>
</dbReference>
<sequence>MKLKLLLFLFNLLLSLHTSLSAPIPAQVLQTPTDHPHDKAIHVKVHTGYKYCYAPVFTKGEGYIYLDDCSSSNVKFARYDLFQRVAWNINDTWLCMTAPSSVTGIDGSSTADWDYLLLRPCVINDQNQRWIIKEQSFYTADGRFRVKDYKWYAYISKNEKDYYDHKLAFEMAAWVQTISPPGNLSSKTFVAWLYVNTYPPVFALYYLQNDSSSLSTTPLPLYYNPENGHIAQYYNASGDFYCMVSQQSPSDNWNWVTWQPCTDKVSSSKDASFWDISQLDETKGLILDSQGNPLRVTQYGTYWGVPYTAKPSYLKQDTNNSPTSNFLLSTDIEKWNRYVNGNLGDTLAYCPAPGNKKNVTQNSSAKTRVKRSLPPDFDLTPEWTKRLWDIARSNIPGFSPKISFCGVCMLHTLQMLAELQEDYISGPRQTGGYFFNTQQGTDPFVSFRSRFPMLAERLEATISYNTVPLRTDENVFTRTSRISRAIASILLPQHDWRPSNLVTTEDEMKSELRNLLRFPPGTAWYVVVIRSNRDHTGMIGHVQPILRTEGGLVIIPTNAANISWNEFRRVVTATRDPGPLISELSLRGARTLYSLVTYQMTWRDEISLNLYISQRNCTGEGEHRRGNRQLPRTSLLNQCGSGRCAIQ</sequence>
<gene>
    <name evidence="2" type="ORF">H710_00561</name>
</gene>
<dbReference type="Pfam" id="PF07598">
    <property type="entry name" value="DUF1561"/>
    <property type="match status" value="1"/>
</dbReference>
<dbReference type="STRING" id="1293911.H710_00561"/>
<accession>A0A072R2G3</accession>
<dbReference type="PATRIC" id="fig|1293911.3.peg.593"/>
<name>A0A072R2G3_BARBA</name>
<keyword evidence="1" id="KW-0732">Signal</keyword>
<evidence type="ECO:0000313" key="2">
    <source>
        <dbReference type="EMBL" id="KEG19965.1"/>
    </source>
</evidence>
<dbReference type="Proteomes" id="UP000031740">
    <property type="component" value="Unassembled WGS sequence"/>
</dbReference>